<comment type="caution">
    <text evidence="11">The sequence shown here is derived from an EMBL/GenBank/DDBJ whole genome shotgun (WGS) entry which is preliminary data.</text>
</comment>
<dbReference type="AlphaFoldDB" id="A0A196SE05"/>
<feature type="transmembrane region" description="Helical" evidence="10">
    <location>
        <begin position="73"/>
        <end position="94"/>
    </location>
</feature>
<dbReference type="InterPro" id="IPR023395">
    <property type="entry name" value="MCP_dom_sf"/>
</dbReference>
<dbReference type="PROSITE" id="PS50920">
    <property type="entry name" value="SOLCAR"/>
    <property type="match status" value="3"/>
</dbReference>
<dbReference type="Gene3D" id="1.50.40.10">
    <property type="entry name" value="Mitochondrial carrier domain"/>
    <property type="match status" value="2"/>
</dbReference>
<evidence type="ECO:0000256" key="4">
    <source>
        <dbReference type="ARBA" id="ARBA00022692"/>
    </source>
</evidence>
<dbReference type="OrthoDB" id="448427at2759"/>
<evidence type="ECO:0000256" key="10">
    <source>
        <dbReference type="SAM" id="Phobius"/>
    </source>
</evidence>
<feature type="repeat" description="Solcar" evidence="8">
    <location>
        <begin position="111"/>
        <end position="205"/>
    </location>
</feature>
<name>A0A196SE05_BLAHN</name>
<dbReference type="GO" id="GO:0016020">
    <property type="term" value="C:membrane"/>
    <property type="evidence" value="ECO:0007669"/>
    <property type="project" value="UniProtKB-SubCell"/>
</dbReference>
<evidence type="ECO:0000313" key="12">
    <source>
        <dbReference type="Proteomes" id="UP000078348"/>
    </source>
</evidence>
<keyword evidence="7 8" id="KW-0472">Membrane</keyword>
<evidence type="ECO:0000256" key="8">
    <source>
        <dbReference type="PROSITE-ProRule" id="PRU00282"/>
    </source>
</evidence>
<evidence type="ECO:0000256" key="6">
    <source>
        <dbReference type="ARBA" id="ARBA00022989"/>
    </source>
</evidence>
<feature type="repeat" description="Solcar" evidence="8">
    <location>
        <begin position="217"/>
        <end position="305"/>
    </location>
</feature>
<evidence type="ECO:0000256" key="5">
    <source>
        <dbReference type="ARBA" id="ARBA00022737"/>
    </source>
</evidence>
<evidence type="ECO:0000256" key="3">
    <source>
        <dbReference type="ARBA" id="ARBA00022448"/>
    </source>
</evidence>
<dbReference type="SUPFAM" id="SSF103506">
    <property type="entry name" value="Mitochondrial carrier"/>
    <property type="match status" value="1"/>
</dbReference>
<keyword evidence="5" id="KW-0677">Repeat</keyword>
<gene>
    <name evidence="11" type="ORF">AV274_3854</name>
</gene>
<accession>A0A196SE05</accession>
<feature type="repeat" description="Solcar" evidence="8">
    <location>
        <begin position="18"/>
        <end position="102"/>
    </location>
</feature>
<proteinExistence type="inferred from homology"/>
<dbReference type="EMBL" id="LXWW01000238">
    <property type="protein sequence ID" value="OAO14551.1"/>
    <property type="molecule type" value="Genomic_DNA"/>
</dbReference>
<evidence type="ECO:0000256" key="9">
    <source>
        <dbReference type="RuleBase" id="RU000488"/>
    </source>
</evidence>
<evidence type="ECO:0000313" key="11">
    <source>
        <dbReference type="EMBL" id="OAO14551.1"/>
    </source>
</evidence>
<evidence type="ECO:0000256" key="1">
    <source>
        <dbReference type="ARBA" id="ARBA00004141"/>
    </source>
</evidence>
<keyword evidence="4 8" id="KW-0812">Transmembrane</keyword>
<evidence type="ECO:0000256" key="7">
    <source>
        <dbReference type="ARBA" id="ARBA00023136"/>
    </source>
</evidence>
<dbReference type="InterPro" id="IPR018108">
    <property type="entry name" value="MCP_transmembrane"/>
</dbReference>
<evidence type="ECO:0000256" key="2">
    <source>
        <dbReference type="ARBA" id="ARBA00006375"/>
    </source>
</evidence>
<keyword evidence="12" id="KW-1185">Reference proteome</keyword>
<organism evidence="11 12">
    <name type="scientific">Blastocystis sp. subtype 1 (strain ATCC 50177 / NandII)</name>
    <dbReference type="NCBI Taxonomy" id="478820"/>
    <lineage>
        <taxon>Eukaryota</taxon>
        <taxon>Sar</taxon>
        <taxon>Stramenopiles</taxon>
        <taxon>Bigyra</taxon>
        <taxon>Opalozoa</taxon>
        <taxon>Opalinata</taxon>
        <taxon>Blastocystidae</taxon>
        <taxon>Blastocystis</taxon>
    </lineage>
</organism>
<dbReference type="PANTHER" id="PTHR45667">
    <property type="entry name" value="S-ADENOSYLMETHIONINE MITOCHONDRIAL CARRIER PROTEIN"/>
    <property type="match status" value="1"/>
</dbReference>
<reference evidence="11 12" key="1">
    <citation type="submission" date="2016-05" db="EMBL/GenBank/DDBJ databases">
        <title>Nuclear genome of Blastocystis sp. subtype 1 NandII.</title>
        <authorList>
            <person name="Gentekaki E."/>
            <person name="Curtis B."/>
            <person name="Stairs C."/>
            <person name="Eme L."/>
            <person name="Herman E."/>
            <person name="Klimes V."/>
            <person name="Arias M.C."/>
            <person name="Elias M."/>
            <person name="Hilliou F."/>
            <person name="Klute M."/>
            <person name="Malik S.-B."/>
            <person name="Pightling A."/>
            <person name="Rachubinski R."/>
            <person name="Salas D."/>
            <person name="Schlacht A."/>
            <person name="Suga H."/>
            <person name="Archibald J."/>
            <person name="Ball S.G."/>
            <person name="Clark G."/>
            <person name="Dacks J."/>
            <person name="Van Der Giezen M."/>
            <person name="Tsaousis A."/>
            <person name="Roger A."/>
        </authorList>
    </citation>
    <scope>NUCLEOTIDE SEQUENCE [LARGE SCALE GENOMIC DNA]</scope>
    <source>
        <strain evidence="12">ATCC 50177 / NandII</strain>
    </source>
</reference>
<dbReference type="Proteomes" id="UP000078348">
    <property type="component" value="Unassembled WGS sequence"/>
</dbReference>
<dbReference type="Pfam" id="PF00153">
    <property type="entry name" value="Mito_carr"/>
    <property type="match status" value="3"/>
</dbReference>
<protein>
    <submittedName>
        <fullName evidence="11">Mitochondrial carrier protein</fullName>
    </submittedName>
</protein>
<keyword evidence="3 9" id="KW-0813">Transport</keyword>
<sequence length="313" mass="35455">MPVNAVRNGRQGNAKSRLSNNHVVVSGGLSGVLSEVSVFPIDVLALRMKVSLHRNKSMYRLYRDIVKNEGRTALFSGVGIVLLAAVPSKTLFFMGYEGVRGLGDRYGSEKLRPAFNFLAGMCSEIFSSMVYVPEEVIKSRMMLGKITDRHWMVDNSHYKTSLHAAREIYQMEGIRGFYSGYCSCILTDCVNSGFQVLFYDALRRRYLRHKSREGEEMRFGEEIALAATSGMMSTMLSNPFDLITCRLMVQDRSGEKYYTGVADVIRKVYRNEGFSGFYKGLMPRMMYVTPLVAIQYSCYQLFRKSLGLKDTMA</sequence>
<keyword evidence="6 10" id="KW-1133">Transmembrane helix</keyword>
<comment type="subcellular location">
    <subcellularLocation>
        <location evidence="1">Membrane</location>
        <topology evidence="1">Multi-pass membrane protein</topology>
    </subcellularLocation>
</comment>
<comment type="similarity">
    <text evidence="2 9">Belongs to the mitochondrial carrier (TC 2.A.29) family.</text>
</comment>